<dbReference type="AlphaFoldDB" id="A0A2A5KNW5"/>
<reference evidence="1 2" key="1">
    <citation type="submission" date="2017-09" db="EMBL/GenBank/DDBJ databases">
        <title>Comparative genomics of rhizobia isolated from Phaseolus vulgaris in China.</title>
        <authorList>
            <person name="Tong W."/>
        </authorList>
    </citation>
    <scope>NUCLEOTIDE SEQUENCE [LARGE SCALE GENOMIC DNA]</scope>
    <source>
        <strain evidence="1 2">L101</strain>
    </source>
</reference>
<organism evidence="1 2">
    <name type="scientific">Rhizobium sophoriradicis</name>
    <dbReference type="NCBI Taxonomy" id="1535245"/>
    <lineage>
        <taxon>Bacteria</taxon>
        <taxon>Pseudomonadati</taxon>
        <taxon>Pseudomonadota</taxon>
        <taxon>Alphaproteobacteria</taxon>
        <taxon>Hyphomicrobiales</taxon>
        <taxon>Rhizobiaceae</taxon>
        <taxon>Rhizobium/Agrobacterium group</taxon>
        <taxon>Rhizobium</taxon>
    </lineage>
</organism>
<keyword evidence="2" id="KW-1185">Reference proteome</keyword>
<protein>
    <submittedName>
        <fullName evidence="1">Uncharacterized protein</fullName>
    </submittedName>
</protein>
<proteinExistence type="predicted"/>
<accession>A0A2A5KNW5</accession>
<dbReference type="EMBL" id="NXDM01000025">
    <property type="protein sequence ID" value="PCK78703.1"/>
    <property type="molecule type" value="Genomic_DNA"/>
</dbReference>
<dbReference type="Proteomes" id="UP000218807">
    <property type="component" value="Unassembled WGS sequence"/>
</dbReference>
<gene>
    <name evidence="1" type="ORF">CPT34_23305</name>
</gene>
<sequence length="66" mass="7215">MRMAEIIQFPNPVSNIATNAHDLQTAAGPSGGSDIDQMLQARARIERVLHELDRLTGELGQLFIEG</sequence>
<evidence type="ECO:0000313" key="2">
    <source>
        <dbReference type="Proteomes" id="UP000218807"/>
    </source>
</evidence>
<name>A0A2A5KNW5_9HYPH</name>
<comment type="caution">
    <text evidence="1">The sequence shown here is derived from an EMBL/GenBank/DDBJ whole genome shotgun (WGS) entry which is preliminary data.</text>
</comment>
<evidence type="ECO:0000313" key="1">
    <source>
        <dbReference type="EMBL" id="PCK78703.1"/>
    </source>
</evidence>